<evidence type="ECO:0000256" key="1">
    <source>
        <dbReference type="ARBA" id="ARBA00010169"/>
    </source>
</evidence>
<accession>A0A3N1UF48</accession>
<dbReference type="SUPFAM" id="SSF54913">
    <property type="entry name" value="GlnB-like"/>
    <property type="match status" value="1"/>
</dbReference>
<dbReference type="Proteomes" id="UP000276223">
    <property type="component" value="Unassembled WGS sequence"/>
</dbReference>
<proteinExistence type="inferred from homology"/>
<protein>
    <submittedName>
        <fullName evidence="2">Periplasmic divalent cation tolerance protein</fullName>
    </submittedName>
</protein>
<evidence type="ECO:0000313" key="2">
    <source>
        <dbReference type="EMBL" id="ROQ89884.1"/>
    </source>
</evidence>
<dbReference type="InterPro" id="IPR011322">
    <property type="entry name" value="N-reg_PII-like_a/b"/>
</dbReference>
<dbReference type="RefSeq" id="WP_123291441.1">
    <property type="nucleotide sequence ID" value="NZ_RJVA01000016.1"/>
</dbReference>
<dbReference type="PANTHER" id="PTHR23419:SF8">
    <property type="entry name" value="FI09726P"/>
    <property type="match status" value="1"/>
</dbReference>
<organism evidence="2 3">
    <name type="scientific">Desulfosoma caldarium</name>
    <dbReference type="NCBI Taxonomy" id="610254"/>
    <lineage>
        <taxon>Bacteria</taxon>
        <taxon>Pseudomonadati</taxon>
        <taxon>Thermodesulfobacteriota</taxon>
        <taxon>Syntrophobacteria</taxon>
        <taxon>Syntrophobacterales</taxon>
        <taxon>Syntrophobacteraceae</taxon>
        <taxon>Desulfosoma</taxon>
    </lineage>
</organism>
<dbReference type="InterPro" id="IPR004323">
    <property type="entry name" value="Ion_tolerance_CutA"/>
</dbReference>
<dbReference type="AlphaFoldDB" id="A0A3N1UF48"/>
<dbReference type="InterPro" id="IPR015867">
    <property type="entry name" value="N-reg_PII/ATP_PRibTrfase_C"/>
</dbReference>
<comment type="caution">
    <text evidence="2">The sequence shown here is derived from an EMBL/GenBank/DDBJ whole genome shotgun (WGS) entry which is preliminary data.</text>
</comment>
<comment type="similarity">
    <text evidence="1">Belongs to the CutA family.</text>
</comment>
<dbReference type="PANTHER" id="PTHR23419">
    <property type="entry name" value="DIVALENT CATION TOLERANCE CUTA-RELATED"/>
    <property type="match status" value="1"/>
</dbReference>
<dbReference type="EMBL" id="RJVA01000016">
    <property type="protein sequence ID" value="ROQ89884.1"/>
    <property type="molecule type" value="Genomic_DNA"/>
</dbReference>
<sequence>MASDVWITFITVGNADQAYNIAKTVVEENLAACVNILPAVRSIYRWKGELCDDAECLLMAKTTPDVFPLLKARVKALHSYEVPEIIAVPVQDGHEPYLEWVKKETQPPSR</sequence>
<name>A0A3N1UF48_9BACT</name>
<reference evidence="2 3" key="1">
    <citation type="submission" date="2018-11" db="EMBL/GenBank/DDBJ databases">
        <title>Genomic Encyclopedia of Type Strains, Phase IV (KMG-IV): sequencing the most valuable type-strain genomes for metagenomic binning, comparative biology and taxonomic classification.</title>
        <authorList>
            <person name="Goeker M."/>
        </authorList>
    </citation>
    <scope>NUCLEOTIDE SEQUENCE [LARGE SCALE GENOMIC DNA]</scope>
    <source>
        <strain evidence="2 3">DSM 22027</strain>
    </source>
</reference>
<dbReference type="OrthoDB" id="37622at2"/>
<evidence type="ECO:0000313" key="3">
    <source>
        <dbReference type="Proteomes" id="UP000276223"/>
    </source>
</evidence>
<gene>
    <name evidence="2" type="ORF">EDC27_3001</name>
</gene>
<keyword evidence="3" id="KW-1185">Reference proteome</keyword>
<dbReference type="GO" id="GO:0010038">
    <property type="term" value="P:response to metal ion"/>
    <property type="evidence" value="ECO:0007669"/>
    <property type="project" value="InterPro"/>
</dbReference>
<dbReference type="Pfam" id="PF03091">
    <property type="entry name" value="CutA1"/>
    <property type="match status" value="1"/>
</dbReference>
<dbReference type="GO" id="GO:0005507">
    <property type="term" value="F:copper ion binding"/>
    <property type="evidence" value="ECO:0007669"/>
    <property type="project" value="TreeGrafter"/>
</dbReference>
<dbReference type="Gene3D" id="3.30.70.120">
    <property type="match status" value="1"/>
</dbReference>